<dbReference type="GO" id="GO:0005524">
    <property type="term" value="F:ATP binding"/>
    <property type="evidence" value="ECO:0007669"/>
    <property type="project" value="UniProtKB-KW"/>
</dbReference>
<dbReference type="CDD" id="cd00130">
    <property type="entry name" value="PAS"/>
    <property type="match status" value="4"/>
</dbReference>
<feature type="transmembrane region" description="Helical" evidence="6">
    <location>
        <begin position="12"/>
        <end position="33"/>
    </location>
</feature>
<dbReference type="PANTHER" id="PTHR31600">
    <property type="entry name" value="TINY MACROCYSTS PROTEIN B-RELATED"/>
    <property type="match status" value="1"/>
</dbReference>
<evidence type="ECO:0000313" key="9">
    <source>
        <dbReference type="Proteomes" id="UP000030755"/>
    </source>
</evidence>
<dbReference type="SUPFAM" id="SSF55785">
    <property type="entry name" value="PYP-like sensor domain (PAS domain)"/>
    <property type="match status" value="4"/>
</dbReference>
<feature type="compositionally biased region" description="Polar residues" evidence="5">
    <location>
        <begin position="470"/>
        <end position="483"/>
    </location>
</feature>
<sequence>MWEFKYLWPVRVLNIAISVFFKILFIASVDLIIDACMCYKNHLVKFQEESCSTASYYVSAIFGAFTVLFLTLFSLSATLTDISFCKRPTDLMICSTPYFNLLLLFANIFFALNYSYLSKVFFGGLWTHFSNLLLSLALYASLIYFLPYQHSLIGKIRASTVLVFAYGNLMAVISVLMGPNRLAENRLPDLLFMLGMGPVAVIGYFLYERRIEYFRMLANAVLDDARVESVTRKRMSSTGSSLMKTLEENYALIDKKEILPKSLLLANANTYTVEIIARHLWIEHTTLENVEVTDSLYHKSMKAFPANYYLAIAYIFFADQMFPSERHYLPLLDANDVGKRPSVDLRFLLFKRQMEELQRRTTQGQGTEKMDLVAYVEYQKYYGEAKKYHARVLLSIRNFWSLFQKSYVAFEEFSDATRMIEMQTKMADRFYNVLIEKYPKAFHLYDAYAFFLETVILDTDKSEKFKQAAQELQTASKSRNNDNSSMISGESGGGGYETNSVISVNETGKILQANNAVLSMFGYSRKDLIGENVSKLVPTPFKENHAKYMERYKKTREAKVIGKKRELFGLHKNGYVFPISLTVTETKGPDGKPIYIAMVTKCRKADDLKTGCVVIKNDGIIAMVNKRTTEMFGYTPAEMYKRNVKMLMSEDVGIRHDTFISNYVSTGVAKVIGSKGRQVMGKTKMGKMIPLSLEVKEERIDDMQIFVGYMSDATLIAGSVVINVKGIIQSCDEYFSKLTGYEKENLIGENITIIMPYPYSSYHDSYLTRYVETRQGSIVNDMNGRVLQLKHYDGTLMNVNLVVTSIENEHELLFKGTLVRTSAVPVTESSNEKSNITFKDRTFEIVKVGEDVSRMTGYPVEYLTGRSLELIFPPIPKYREHSVDKLIEKSKKGRICYGYMVTETMEVLPVGIQSVTKFGDRVWRLFDLRPLEGVIRITQMGHIKEFSQGCCDLFGYLKSEILGHNVSDLMPRDVGDNHDSYMARRVVVAKHRDGTEFPLMLEVVEHKSDDQVEFIGRTCHGPIEDDHVDREWIENNGYDMMIRKEKIEKINALVVPDDDERRVSISEHQEESKGMNESTNNTFVRSNASIEELEQERGNSDEESVNEKSEDATGSIVGSDKNSSKSSVYQSKKIMAIRNGKVPIKSIQTMNRSLMFIFGLLVLIMTSCVILVSTFPDPTRYVIMRDYSLEMIKEMNEIIFYSRIKSFKQIGSFGRANCSNNCIWNNSMSFVDSEIRLSESISNLDEHYSIIYSLYSNDYLLDDFILKNFYSSKLISTSNDILNKDLNEFEFINRNQEIILNYSLDFINKLGEASIVAWKTIFVYGEYICIAIFISSLLVYLLLLVPRLKHLDDERRIIFKILKQIPRKFIDQLVNDKSDLDPENTSNSDLSDEGTPNENDLDLDLRKNTEKNFKEEFIARRDSHQAKKLNSNKRDLKDPEKTSIMILLSLFAISIPSIVWASYSAATTSISIKSAEATIKVINFESSIYKIRRLSVHLWINNSTDYHYNSITNIQSQLSNLYSEVITSSPSN</sequence>
<feature type="region of interest" description="Disordered" evidence="5">
    <location>
        <begin position="1064"/>
        <end position="1124"/>
    </location>
</feature>
<evidence type="ECO:0000256" key="2">
    <source>
        <dbReference type="ARBA" id="ARBA00022741"/>
    </source>
</evidence>
<dbReference type="HOGENOM" id="CLU_250633_0_0_1"/>
<feature type="transmembrane region" description="Helical" evidence="6">
    <location>
        <begin position="1443"/>
        <end position="1463"/>
    </location>
</feature>
<dbReference type="GO" id="GO:0016301">
    <property type="term" value="F:kinase activity"/>
    <property type="evidence" value="ECO:0007669"/>
    <property type="project" value="UniProtKB-KW"/>
</dbReference>
<feature type="compositionally biased region" description="Polar residues" evidence="5">
    <location>
        <begin position="1075"/>
        <end position="1089"/>
    </location>
</feature>
<dbReference type="OrthoDB" id="542352at2759"/>
<dbReference type="NCBIfam" id="TIGR00229">
    <property type="entry name" value="sensory_box"/>
    <property type="match status" value="4"/>
</dbReference>
<dbReference type="GO" id="GO:0006355">
    <property type="term" value="P:regulation of DNA-templated transcription"/>
    <property type="evidence" value="ECO:0007669"/>
    <property type="project" value="InterPro"/>
</dbReference>
<feature type="compositionally biased region" description="Basic and acidic residues" evidence="5">
    <location>
        <begin position="1064"/>
        <end position="1074"/>
    </location>
</feature>
<feature type="transmembrane region" description="Helical" evidence="6">
    <location>
        <begin position="158"/>
        <end position="178"/>
    </location>
</feature>
<dbReference type="EMBL" id="KE560959">
    <property type="protein sequence ID" value="EPZ34334.1"/>
    <property type="molecule type" value="Genomic_DNA"/>
</dbReference>
<dbReference type="InterPro" id="IPR052994">
    <property type="entry name" value="Tiny_macrocysts_regulators"/>
</dbReference>
<feature type="compositionally biased region" description="Polar residues" evidence="5">
    <location>
        <begin position="1383"/>
        <end position="1398"/>
    </location>
</feature>
<feature type="domain" description="PAS" evidence="7">
    <location>
        <begin position="720"/>
        <end position="774"/>
    </location>
</feature>
<feature type="transmembrane region" description="Helical" evidence="6">
    <location>
        <begin position="190"/>
        <end position="207"/>
    </location>
</feature>
<keyword evidence="6" id="KW-1133">Transmembrane helix</keyword>
<dbReference type="InterPro" id="IPR000014">
    <property type="entry name" value="PAS"/>
</dbReference>
<dbReference type="SMART" id="SM00091">
    <property type="entry name" value="PAS"/>
    <property type="match status" value="4"/>
</dbReference>
<dbReference type="InterPro" id="IPR057352">
    <property type="entry name" value="TPR_TmcB/C"/>
</dbReference>
<dbReference type="PANTHER" id="PTHR31600:SF2">
    <property type="entry name" value="GAMETE ENRICHED GENE 10 PROTEIN-RELATED"/>
    <property type="match status" value="1"/>
</dbReference>
<feature type="region of interest" description="Disordered" evidence="5">
    <location>
        <begin position="1380"/>
        <end position="1405"/>
    </location>
</feature>
<evidence type="ECO:0000256" key="1">
    <source>
        <dbReference type="ARBA" id="ARBA00022679"/>
    </source>
</evidence>
<dbReference type="Pfam" id="PF13426">
    <property type="entry name" value="PAS_9"/>
    <property type="match status" value="4"/>
</dbReference>
<reference evidence="8 9" key="1">
    <citation type="journal article" date="2013" name="Curr. Biol.">
        <title>Shared signatures of parasitism and phylogenomics unite Cryptomycota and microsporidia.</title>
        <authorList>
            <person name="James T.Y."/>
            <person name="Pelin A."/>
            <person name="Bonen L."/>
            <person name="Ahrendt S."/>
            <person name="Sain D."/>
            <person name="Corradi N."/>
            <person name="Stajich J.E."/>
        </authorList>
    </citation>
    <scope>NUCLEOTIDE SEQUENCE [LARGE SCALE GENOMIC DNA]</scope>
    <source>
        <strain evidence="8 9">CSF55</strain>
    </source>
</reference>
<keyword evidence="4" id="KW-0067">ATP-binding</keyword>
<protein>
    <recommendedName>
        <fullName evidence="7">PAS domain-containing protein</fullName>
    </recommendedName>
</protein>
<feature type="domain" description="PAS" evidence="7">
    <location>
        <begin position="613"/>
        <end position="667"/>
    </location>
</feature>
<dbReference type="InterPro" id="IPR035965">
    <property type="entry name" value="PAS-like_dom_sf"/>
</dbReference>
<keyword evidence="1" id="KW-0808">Transferase</keyword>
<name>A0A075B0K3_ROZAC</name>
<feature type="transmembrane region" description="Helical" evidence="6">
    <location>
        <begin position="129"/>
        <end position="146"/>
    </location>
</feature>
<keyword evidence="3" id="KW-0418">Kinase</keyword>
<feature type="transmembrane region" description="Helical" evidence="6">
    <location>
        <begin position="98"/>
        <end position="117"/>
    </location>
</feature>
<feature type="transmembrane region" description="Helical" evidence="6">
    <location>
        <begin position="53"/>
        <end position="77"/>
    </location>
</feature>
<dbReference type="FunFam" id="3.30.450.20:FF:000060">
    <property type="entry name" value="Sensor protein FixL"/>
    <property type="match status" value="1"/>
</dbReference>
<evidence type="ECO:0000259" key="7">
    <source>
        <dbReference type="PROSITE" id="PS50112"/>
    </source>
</evidence>
<keyword evidence="9" id="KW-1185">Reference proteome</keyword>
<feature type="region of interest" description="Disordered" evidence="5">
    <location>
        <begin position="468"/>
        <end position="494"/>
    </location>
</feature>
<accession>A0A075B0K3</accession>
<feature type="domain" description="PAS" evidence="7">
    <location>
        <begin position="501"/>
        <end position="559"/>
    </location>
</feature>
<dbReference type="PROSITE" id="PS50112">
    <property type="entry name" value="PAS"/>
    <property type="match status" value="3"/>
</dbReference>
<evidence type="ECO:0000256" key="5">
    <source>
        <dbReference type="SAM" id="MobiDB-lite"/>
    </source>
</evidence>
<keyword evidence="6" id="KW-0812">Transmembrane</keyword>
<evidence type="ECO:0000256" key="6">
    <source>
        <dbReference type="SAM" id="Phobius"/>
    </source>
</evidence>
<dbReference type="Pfam" id="PF25474">
    <property type="entry name" value="TPR_TmcB"/>
    <property type="match status" value="1"/>
</dbReference>
<evidence type="ECO:0000256" key="4">
    <source>
        <dbReference type="ARBA" id="ARBA00022840"/>
    </source>
</evidence>
<evidence type="ECO:0000313" key="8">
    <source>
        <dbReference type="EMBL" id="EPZ34334.1"/>
    </source>
</evidence>
<feature type="compositionally biased region" description="Basic and acidic residues" evidence="5">
    <location>
        <begin position="1095"/>
        <end position="1111"/>
    </location>
</feature>
<keyword evidence="2" id="KW-0547">Nucleotide-binding</keyword>
<dbReference type="STRING" id="988480.A0A075B0K3"/>
<feature type="transmembrane region" description="Helical" evidence="6">
    <location>
        <begin position="1321"/>
        <end position="1345"/>
    </location>
</feature>
<evidence type="ECO:0000256" key="3">
    <source>
        <dbReference type="ARBA" id="ARBA00022777"/>
    </source>
</evidence>
<gene>
    <name evidence="8" type="ORF">O9G_000521</name>
</gene>
<proteinExistence type="predicted"/>
<feature type="transmembrane region" description="Helical" evidence="6">
    <location>
        <begin position="1154"/>
        <end position="1175"/>
    </location>
</feature>
<dbReference type="Gene3D" id="3.30.450.20">
    <property type="entry name" value="PAS domain"/>
    <property type="match status" value="4"/>
</dbReference>
<keyword evidence="6" id="KW-0472">Membrane</keyword>
<dbReference type="Proteomes" id="UP000030755">
    <property type="component" value="Unassembled WGS sequence"/>
</dbReference>
<organism evidence="8 9">
    <name type="scientific">Rozella allomycis (strain CSF55)</name>
    <dbReference type="NCBI Taxonomy" id="988480"/>
    <lineage>
        <taxon>Eukaryota</taxon>
        <taxon>Fungi</taxon>
        <taxon>Fungi incertae sedis</taxon>
        <taxon>Cryptomycota</taxon>
        <taxon>Cryptomycota incertae sedis</taxon>
        <taxon>Rozella</taxon>
    </lineage>
</organism>